<evidence type="ECO:0000256" key="3">
    <source>
        <dbReference type="ARBA" id="ARBA00006958"/>
    </source>
</evidence>
<evidence type="ECO:0000259" key="8">
    <source>
        <dbReference type="Pfam" id="PF13359"/>
    </source>
</evidence>
<dbReference type="PANTHER" id="PTHR22930">
    <property type="match status" value="1"/>
</dbReference>
<evidence type="ECO:0000256" key="5">
    <source>
        <dbReference type="ARBA" id="ARBA00022723"/>
    </source>
</evidence>
<dbReference type="InterPro" id="IPR027806">
    <property type="entry name" value="HARBI1_dom"/>
</dbReference>
<proteinExistence type="inferred from homology"/>
<comment type="similarity">
    <text evidence="3">Belongs to the HARBI1 family.</text>
</comment>
<evidence type="ECO:0000313" key="9">
    <source>
        <dbReference type="EMBL" id="CAH2070923.1"/>
    </source>
</evidence>
<keyword evidence="6" id="KW-0378">Hydrolase</keyword>
<evidence type="ECO:0000256" key="1">
    <source>
        <dbReference type="ARBA" id="ARBA00001968"/>
    </source>
</evidence>
<dbReference type="EMBL" id="OU466862">
    <property type="protein sequence ID" value="CAH2070923.1"/>
    <property type="molecule type" value="Genomic_DNA"/>
</dbReference>
<evidence type="ECO:0000313" key="10">
    <source>
        <dbReference type="Proteomes" id="UP000836841"/>
    </source>
</evidence>
<dbReference type="Proteomes" id="UP000836841">
    <property type="component" value="Chromosome 6"/>
</dbReference>
<keyword evidence="7" id="KW-0539">Nucleus</keyword>
<evidence type="ECO:0000256" key="4">
    <source>
        <dbReference type="ARBA" id="ARBA00022722"/>
    </source>
</evidence>
<dbReference type="AlphaFoldDB" id="A0AAU9SUW4"/>
<keyword evidence="4" id="KW-0540">Nuclease</keyword>
<protein>
    <recommendedName>
        <fullName evidence="8">DDE Tnp4 domain-containing protein</fullName>
    </recommendedName>
</protein>
<name>A0AAU9SUW4_THLAR</name>
<keyword evidence="10" id="KW-1185">Reference proteome</keyword>
<evidence type="ECO:0000256" key="2">
    <source>
        <dbReference type="ARBA" id="ARBA00004123"/>
    </source>
</evidence>
<evidence type="ECO:0000256" key="7">
    <source>
        <dbReference type="ARBA" id="ARBA00023242"/>
    </source>
</evidence>
<dbReference type="GO" id="GO:0046872">
    <property type="term" value="F:metal ion binding"/>
    <property type="evidence" value="ECO:0007669"/>
    <property type="project" value="UniProtKB-KW"/>
</dbReference>
<dbReference type="GO" id="GO:0004518">
    <property type="term" value="F:nuclease activity"/>
    <property type="evidence" value="ECO:0007669"/>
    <property type="project" value="UniProtKB-KW"/>
</dbReference>
<feature type="non-terminal residue" evidence="9">
    <location>
        <position position="1"/>
    </location>
</feature>
<dbReference type="Pfam" id="PF13359">
    <property type="entry name" value="DDE_Tnp_4"/>
    <property type="match status" value="1"/>
</dbReference>
<comment type="subcellular location">
    <subcellularLocation>
        <location evidence="2">Nucleus</location>
    </subcellularLocation>
</comment>
<evidence type="ECO:0000256" key="6">
    <source>
        <dbReference type="ARBA" id="ARBA00022801"/>
    </source>
</evidence>
<dbReference type="PANTHER" id="PTHR22930:SF281">
    <property type="entry name" value="NUCLEASE"/>
    <property type="match status" value="1"/>
</dbReference>
<accession>A0AAU9SUW4</accession>
<feature type="domain" description="DDE Tnp4" evidence="8">
    <location>
        <begin position="125"/>
        <end position="212"/>
    </location>
</feature>
<reference evidence="9 10" key="1">
    <citation type="submission" date="2022-03" db="EMBL/GenBank/DDBJ databases">
        <authorList>
            <person name="Nunn A."/>
            <person name="Chopra R."/>
            <person name="Nunn A."/>
            <person name="Contreras Garrido A."/>
        </authorList>
    </citation>
    <scope>NUCLEOTIDE SEQUENCE [LARGE SCALE GENOMIC DNA]</scope>
</reference>
<dbReference type="GO" id="GO:0016787">
    <property type="term" value="F:hydrolase activity"/>
    <property type="evidence" value="ECO:0007669"/>
    <property type="project" value="UniProtKB-KW"/>
</dbReference>
<sequence length="274" mass="32373">MNNYTTKNLDLFGRVYMVEKTSLMNSKQNYKRWKALMSFTDISVDPQTSMIYASDAWWKKHELVIFGAMDGTNICIKLKPELQEMYCNRHDHASLNIMHRDHAMILLFWAIAQQNDPNFPLPPLEKYYLFDSGYPYISSRNGVVRYHISHFNSGPSLRNKQELFNRYHVSLRSVIVRSYGVWKKKWRILSDFLRYDIHVQKKVVMATMRLHNFFKISNFEDADYAYVMTETGINNRDSKPNACDTNTAGVADREHMVQIRDNIADMLWKNQTTR</sequence>
<keyword evidence="5" id="KW-0479">Metal-binding</keyword>
<comment type="cofactor">
    <cofactor evidence="1">
        <name>a divalent metal cation</name>
        <dbReference type="ChEBI" id="CHEBI:60240"/>
    </cofactor>
</comment>
<dbReference type="GO" id="GO:0005634">
    <property type="term" value="C:nucleus"/>
    <property type="evidence" value="ECO:0007669"/>
    <property type="project" value="UniProtKB-SubCell"/>
</dbReference>
<dbReference type="InterPro" id="IPR045249">
    <property type="entry name" value="HARBI1-like"/>
</dbReference>
<organism evidence="9 10">
    <name type="scientific">Thlaspi arvense</name>
    <name type="common">Field penny-cress</name>
    <dbReference type="NCBI Taxonomy" id="13288"/>
    <lineage>
        <taxon>Eukaryota</taxon>
        <taxon>Viridiplantae</taxon>
        <taxon>Streptophyta</taxon>
        <taxon>Embryophyta</taxon>
        <taxon>Tracheophyta</taxon>
        <taxon>Spermatophyta</taxon>
        <taxon>Magnoliopsida</taxon>
        <taxon>eudicotyledons</taxon>
        <taxon>Gunneridae</taxon>
        <taxon>Pentapetalae</taxon>
        <taxon>rosids</taxon>
        <taxon>malvids</taxon>
        <taxon>Brassicales</taxon>
        <taxon>Brassicaceae</taxon>
        <taxon>Thlaspideae</taxon>
        <taxon>Thlaspi</taxon>
    </lineage>
</organism>
<gene>
    <name evidence="9" type="ORF">TAV2_LOCUS20684</name>
</gene>